<name>A0A819QGS9_9BILA</name>
<organism evidence="1 2">
    <name type="scientific">Adineta steineri</name>
    <dbReference type="NCBI Taxonomy" id="433720"/>
    <lineage>
        <taxon>Eukaryota</taxon>
        <taxon>Metazoa</taxon>
        <taxon>Spiralia</taxon>
        <taxon>Gnathifera</taxon>
        <taxon>Rotifera</taxon>
        <taxon>Eurotatoria</taxon>
        <taxon>Bdelloidea</taxon>
        <taxon>Adinetida</taxon>
        <taxon>Adinetidae</taxon>
        <taxon>Adineta</taxon>
    </lineage>
</organism>
<proteinExistence type="predicted"/>
<dbReference type="Proteomes" id="UP000663844">
    <property type="component" value="Unassembled WGS sequence"/>
</dbReference>
<gene>
    <name evidence="1" type="ORF">OXD698_LOCUS30881</name>
</gene>
<comment type="caution">
    <text evidence="1">The sequence shown here is derived from an EMBL/GenBank/DDBJ whole genome shotgun (WGS) entry which is preliminary data.</text>
</comment>
<evidence type="ECO:0000313" key="2">
    <source>
        <dbReference type="Proteomes" id="UP000663844"/>
    </source>
</evidence>
<accession>A0A819QGS9</accession>
<reference evidence="1" key="1">
    <citation type="submission" date="2021-02" db="EMBL/GenBank/DDBJ databases">
        <authorList>
            <person name="Nowell W R."/>
        </authorList>
    </citation>
    <scope>NUCLEOTIDE SEQUENCE</scope>
</reference>
<evidence type="ECO:0000313" key="1">
    <source>
        <dbReference type="EMBL" id="CAF4024066.1"/>
    </source>
</evidence>
<dbReference type="EMBL" id="CAJOAZ010003712">
    <property type="protein sequence ID" value="CAF4024066.1"/>
    <property type="molecule type" value="Genomic_DNA"/>
</dbReference>
<dbReference type="AlphaFoldDB" id="A0A819QGS9"/>
<protein>
    <submittedName>
        <fullName evidence="1">Uncharacterized protein</fullName>
    </submittedName>
</protein>
<sequence length="81" mass="9585">MSIELNSIKVSIIDIRPLENFDNQGTIRTYTFVFIEDETGITYLVVIDLPPKTLKVLMEHLYYRPSLIHTCHYQIRQLFLI</sequence>